<reference evidence="1 2" key="1">
    <citation type="journal article" date="2016" name="G3 (Bethesda)">
        <title>First Draft Assembly and Annotation of the Genome of a California Endemic Oak Quercus lobata Nee (Fagaceae).</title>
        <authorList>
            <person name="Sork V.L."/>
            <person name="Fitz-Gibbon S.T."/>
            <person name="Puiu D."/>
            <person name="Crepeau M."/>
            <person name="Gugger P.F."/>
            <person name="Sherman R."/>
            <person name="Stevens K."/>
            <person name="Langley C.H."/>
            <person name="Pellegrini M."/>
            <person name="Salzberg S.L."/>
        </authorList>
    </citation>
    <scope>NUCLEOTIDE SEQUENCE [LARGE SCALE GENOMIC DNA]</scope>
    <source>
        <strain evidence="1 2">cv. SW786</strain>
    </source>
</reference>
<dbReference type="PANTHER" id="PTHR12277">
    <property type="entry name" value="ALPHA/BETA HYDROLASE DOMAIN-CONTAINING PROTEIN"/>
    <property type="match status" value="1"/>
</dbReference>
<dbReference type="InterPro" id="IPR029058">
    <property type="entry name" value="AB_hydrolase_fold"/>
</dbReference>
<evidence type="ECO:0000313" key="2">
    <source>
        <dbReference type="Proteomes" id="UP000594261"/>
    </source>
</evidence>
<keyword evidence="2" id="KW-1185">Reference proteome</keyword>
<protein>
    <submittedName>
        <fullName evidence="1">Uncharacterized protein</fullName>
    </submittedName>
</protein>
<dbReference type="PANTHER" id="PTHR12277:SF139">
    <property type="entry name" value="ALPHA_BETA-HYDROLASES SUPERFAMILY PROTEIN"/>
    <property type="match status" value="1"/>
</dbReference>
<dbReference type="AlphaFoldDB" id="A0A7N2MZQ4"/>
<proteinExistence type="predicted"/>
<dbReference type="InParanoid" id="A0A7N2MZQ4"/>
<sequence length="149" mass="16904">MWLNLAYLPYGLPSESNTYSDIEAVYQCLETEYGVSQEDLILYGQSVGSGPTLHLASKLPRLRGVVLHSAILSGLRVLCHVKFTFCFDIYKNINKIKKVKCPVLVIHAPSQKNFLTYLIKFSTDMVFCAYVQAIIMKSDVHDYREFALS</sequence>
<dbReference type="Gramene" id="QL12p001698:mrna">
    <property type="protein sequence ID" value="QL12p001698:mrna"/>
    <property type="gene ID" value="QL12p001698"/>
</dbReference>
<dbReference type="Proteomes" id="UP000594261">
    <property type="component" value="Chromosome 12"/>
</dbReference>
<dbReference type="EMBL" id="LRBV02000012">
    <property type="status" value="NOT_ANNOTATED_CDS"/>
    <property type="molecule type" value="Genomic_DNA"/>
</dbReference>
<dbReference type="Gene3D" id="3.40.50.1820">
    <property type="entry name" value="alpha/beta hydrolase"/>
    <property type="match status" value="1"/>
</dbReference>
<dbReference type="EnsemblPlants" id="QL12p001698:mrna">
    <property type="protein sequence ID" value="QL12p001698:mrna"/>
    <property type="gene ID" value="QL12p001698"/>
</dbReference>
<name>A0A7N2MZQ4_QUELO</name>
<dbReference type="OMA" id="NIDKIQH"/>
<accession>A0A7N2MZQ4</accession>
<dbReference type="SUPFAM" id="SSF53474">
    <property type="entry name" value="alpha/beta-Hydrolases"/>
    <property type="match status" value="1"/>
</dbReference>
<organism evidence="1 2">
    <name type="scientific">Quercus lobata</name>
    <name type="common">Valley oak</name>
    <dbReference type="NCBI Taxonomy" id="97700"/>
    <lineage>
        <taxon>Eukaryota</taxon>
        <taxon>Viridiplantae</taxon>
        <taxon>Streptophyta</taxon>
        <taxon>Embryophyta</taxon>
        <taxon>Tracheophyta</taxon>
        <taxon>Spermatophyta</taxon>
        <taxon>Magnoliopsida</taxon>
        <taxon>eudicotyledons</taxon>
        <taxon>Gunneridae</taxon>
        <taxon>Pentapetalae</taxon>
        <taxon>rosids</taxon>
        <taxon>fabids</taxon>
        <taxon>Fagales</taxon>
        <taxon>Fagaceae</taxon>
        <taxon>Quercus</taxon>
    </lineage>
</organism>
<reference evidence="1" key="2">
    <citation type="submission" date="2021-01" db="UniProtKB">
        <authorList>
            <consortium name="EnsemblPlants"/>
        </authorList>
    </citation>
    <scope>IDENTIFICATION</scope>
</reference>
<evidence type="ECO:0000313" key="1">
    <source>
        <dbReference type="EnsemblPlants" id="QL12p001698:mrna"/>
    </source>
</evidence>